<comment type="similarity">
    <text evidence="2">Belongs to the nucleoporin GLFG family.</text>
</comment>
<name>I7J8T9_BABMR</name>
<sequence>MEVPTPTKFEDSMILHVAYNNREMCQDEYRWEFYKREMGYGNLAGQAPPATGFNTIGGTSFGTTATNSPFGQFGAIQPQSAQAGGGLIGSCTTGIGGGLFGSSTNAQSTGGGGLFGSNNSGAGTGTGGGGLFGSNSTIQPAGGNMFGQTSQNTFSFGNYQPQQQQVATSAQYTNNIFNNLPNPQAIHIDKNHALGVLIDSVDFDSIGAGMAQFWTNTKTELSVNEQIANEPSMVVPTFTSANTSSPYLGNLPDFENRFDPYNLEPILKQIGKPNKIYHLMNINEMKPTFNIDYSTVHGQEFSSMFHIGESKYVPGKQIQSKSQNSLNNVLKKFWDKSLGTNIEDLQNMNTHELSSGALLFTKQSNRNPFKTSIFAPLEINSDSCRDFDQKVDVSQGRVQQFSLECTSGIQTLTDKLLSQLNTLKATEIEQLKLTSPNKSSKLCAPKLTKAYYYTTPSIESLSMMTEEQLAAVCDLTIRHEKFGEVLWPGFTDVREMDFDKVVNFSYKSFSLYQDMTTCIPPAGHGLNKTAIITLYKCVPTGNFTEEKNREIVKNMEAYTKSINCEFISASTETGNWKFKSIADKHSGTQCDATVYSAHLCKFVC</sequence>
<evidence type="ECO:0000256" key="6">
    <source>
        <dbReference type="ARBA" id="ARBA00023010"/>
    </source>
</evidence>
<dbReference type="GO" id="GO:0044614">
    <property type="term" value="C:nuclear pore cytoplasmic filaments"/>
    <property type="evidence" value="ECO:0007669"/>
    <property type="project" value="TreeGrafter"/>
</dbReference>
<keyword evidence="11" id="KW-1185">Reference proteome</keyword>
<dbReference type="InterPro" id="IPR037665">
    <property type="entry name" value="Nucleoporin_S59-like"/>
</dbReference>
<proteinExistence type="inferred from homology"/>
<keyword evidence="5" id="KW-0653">Protein transport</keyword>
<evidence type="ECO:0000256" key="1">
    <source>
        <dbReference type="ARBA" id="ARBA00004567"/>
    </source>
</evidence>
<dbReference type="PROSITE" id="PS51434">
    <property type="entry name" value="NUP_C"/>
    <property type="match status" value="1"/>
</dbReference>
<reference evidence="10 11" key="2">
    <citation type="journal article" date="2013" name="PLoS ONE">
        <title>Whole genome mapping and re-organization of the nuclear and mitochondrial genomes of Babesia microti isolates.</title>
        <authorList>
            <person name="Cornillot E."/>
            <person name="Dassouli A."/>
            <person name="Garg A."/>
            <person name="Pachikara N."/>
            <person name="Randazzo S."/>
            <person name="Depoix D."/>
            <person name="Carcy B."/>
            <person name="Delbecq S."/>
            <person name="Frutos R."/>
            <person name="Silva J.C."/>
            <person name="Sutton R."/>
            <person name="Krause P.J."/>
            <person name="Mamoun C.B."/>
        </authorList>
    </citation>
    <scope>NUCLEOTIDE SEQUENCE [LARGE SCALE GENOMIC DNA]</scope>
    <source>
        <strain evidence="10 11">RI</strain>
    </source>
</reference>
<dbReference type="InterPro" id="IPR036903">
    <property type="entry name" value="Nup98_auto-Pept-S59_dom_sf"/>
</dbReference>
<evidence type="ECO:0000256" key="3">
    <source>
        <dbReference type="ARBA" id="ARBA00022448"/>
    </source>
</evidence>
<dbReference type="GO" id="GO:0017056">
    <property type="term" value="F:structural constituent of nuclear pore"/>
    <property type="evidence" value="ECO:0007669"/>
    <property type="project" value="InterPro"/>
</dbReference>
<dbReference type="GO" id="GO:0003723">
    <property type="term" value="F:RNA binding"/>
    <property type="evidence" value="ECO:0007669"/>
    <property type="project" value="TreeGrafter"/>
</dbReference>
<evidence type="ECO:0000256" key="2">
    <source>
        <dbReference type="ARBA" id="ARBA00008926"/>
    </source>
</evidence>
<keyword evidence="7" id="KW-0906">Nuclear pore complex</keyword>
<dbReference type="OrthoDB" id="448516at2759"/>
<evidence type="ECO:0000256" key="8">
    <source>
        <dbReference type="ARBA" id="ARBA00023242"/>
    </source>
</evidence>
<dbReference type="Pfam" id="PF04096">
    <property type="entry name" value="Nucleoporin2"/>
    <property type="match status" value="1"/>
</dbReference>
<dbReference type="GeneID" id="24426045"/>
<evidence type="ECO:0000256" key="4">
    <source>
        <dbReference type="ARBA" id="ARBA00022816"/>
    </source>
</evidence>
<dbReference type="GO" id="GO:0006606">
    <property type="term" value="P:protein import into nucleus"/>
    <property type="evidence" value="ECO:0007669"/>
    <property type="project" value="TreeGrafter"/>
</dbReference>
<dbReference type="RefSeq" id="XP_012650001.1">
    <property type="nucleotide sequence ID" value="XM_012794547.1"/>
</dbReference>
<dbReference type="EMBL" id="LN871599">
    <property type="protein sequence ID" value="CCF75593.1"/>
    <property type="molecule type" value="Genomic_DNA"/>
</dbReference>
<reference evidence="10 11" key="1">
    <citation type="journal article" date="2012" name="Nucleic Acids Res.">
        <title>Sequencing of the smallest Apicomplexan genome from the human pathogen Babesia microti.</title>
        <authorList>
            <person name="Cornillot E."/>
            <person name="Hadj-Kaddour K."/>
            <person name="Dassouli A."/>
            <person name="Noel B."/>
            <person name="Ranwez V."/>
            <person name="Vacherie B."/>
            <person name="Augagneur Y."/>
            <person name="Bres V."/>
            <person name="Duclos A."/>
            <person name="Randazzo S."/>
            <person name="Carcy B."/>
            <person name="Debierre-Grockiego F."/>
            <person name="Delbecq S."/>
            <person name="Moubri-Menage K."/>
            <person name="Shams-Eldin H."/>
            <person name="Usmani-Brown S."/>
            <person name="Bringaud F."/>
            <person name="Wincker P."/>
            <person name="Vivares C.P."/>
            <person name="Schwarz R.T."/>
            <person name="Schetters T.P."/>
            <person name="Krause P.J."/>
            <person name="Gorenflot A."/>
            <person name="Berry V."/>
            <person name="Barbe V."/>
            <person name="Ben Mamoun C."/>
        </authorList>
    </citation>
    <scope>NUCLEOTIDE SEQUENCE [LARGE SCALE GENOMIC DNA]</scope>
    <source>
        <strain evidence="10 11">RI</strain>
    </source>
</reference>
<dbReference type="SUPFAM" id="SSF82215">
    <property type="entry name" value="C-terminal autoproteolytic domain of nucleoporin nup98"/>
    <property type="match status" value="1"/>
</dbReference>
<dbReference type="GO" id="GO:0051028">
    <property type="term" value="P:mRNA transport"/>
    <property type="evidence" value="ECO:0007669"/>
    <property type="project" value="UniProtKB-KW"/>
</dbReference>
<evidence type="ECO:0000256" key="5">
    <source>
        <dbReference type="ARBA" id="ARBA00022927"/>
    </source>
</evidence>
<dbReference type="GO" id="GO:0034398">
    <property type="term" value="P:telomere tethering at nuclear periphery"/>
    <property type="evidence" value="ECO:0007669"/>
    <property type="project" value="TreeGrafter"/>
</dbReference>
<keyword evidence="8" id="KW-0539">Nucleus</keyword>
<keyword evidence="6" id="KW-0811">Translocation</keyword>
<dbReference type="AlphaFoldDB" id="I7J8T9"/>
<comment type="subcellular location">
    <subcellularLocation>
        <location evidence="1">Nucleus</location>
        <location evidence="1">Nuclear pore complex</location>
    </subcellularLocation>
</comment>
<keyword evidence="4" id="KW-0509">mRNA transport</keyword>
<dbReference type="PANTHER" id="PTHR23198">
    <property type="entry name" value="NUCLEOPORIN"/>
    <property type="match status" value="1"/>
</dbReference>
<evidence type="ECO:0000313" key="11">
    <source>
        <dbReference type="Proteomes" id="UP000002899"/>
    </source>
</evidence>
<evidence type="ECO:0000313" key="10">
    <source>
        <dbReference type="EMBL" id="CCF75593.1"/>
    </source>
</evidence>
<dbReference type="GO" id="GO:0006405">
    <property type="term" value="P:RNA export from nucleus"/>
    <property type="evidence" value="ECO:0007669"/>
    <property type="project" value="TreeGrafter"/>
</dbReference>
<dbReference type="Gene3D" id="3.30.1610.10">
    <property type="entry name" value="Peptidase S59, nucleoporin"/>
    <property type="match status" value="1"/>
</dbReference>
<dbReference type="VEuPathDB" id="PiroplasmaDB:BmR1_04g06990"/>
<dbReference type="PANTHER" id="PTHR23198:SF6">
    <property type="entry name" value="NUCLEAR PORE COMPLEX PROTEIN NUP98-NUP96"/>
    <property type="match status" value="1"/>
</dbReference>
<dbReference type="GO" id="GO:0000973">
    <property type="term" value="P:post-transcriptional tethering of RNA polymerase II gene DNA at nuclear periphery"/>
    <property type="evidence" value="ECO:0007669"/>
    <property type="project" value="TreeGrafter"/>
</dbReference>
<evidence type="ECO:0000256" key="7">
    <source>
        <dbReference type="ARBA" id="ARBA00023132"/>
    </source>
</evidence>
<dbReference type="KEGG" id="bmic:BmR1_04g06990"/>
<reference evidence="10 11" key="3">
    <citation type="journal article" date="2016" name="Sci. Rep.">
        <title>Genome-wide diversity and gene expression profiling of Babesia microti isolates identify polymorphic genes that mediate host-pathogen interactions.</title>
        <authorList>
            <person name="Silva J.C."/>
            <person name="Cornillot E."/>
            <person name="McCracken C."/>
            <person name="Usmani-Brown S."/>
            <person name="Dwivedi A."/>
            <person name="Ifeonu O.O."/>
            <person name="Crabtree J."/>
            <person name="Gotia H.T."/>
            <person name="Virji A.Z."/>
            <person name="Reynes C."/>
            <person name="Colinge J."/>
            <person name="Kumar V."/>
            <person name="Lawres L."/>
            <person name="Pazzi J.E."/>
            <person name="Pablo J.V."/>
            <person name="Hung C."/>
            <person name="Brancato J."/>
            <person name="Kumari P."/>
            <person name="Orvis J."/>
            <person name="Tretina K."/>
            <person name="Chibucos M."/>
            <person name="Ott S."/>
            <person name="Sadzewicz L."/>
            <person name="Sengamalay N."/>
            <person name="Shetty A.C."/>
            <person name="Su Q."/>
            <person name="Tallon L."/>
            <person name="Fraser C.M."/>
            <person name="Frutos R."/>
            <person name="Molina D.M."/>
            <person name="Krause P.J."/>
            <person name="Ben Mamoun C."/>
        </authorList>
    </citation>
    <scope>NUCLEOTIDE SEQUENCE [LARGE SCALE GENOMIC DNA]</scope>
    <source>
        <strain evidence="10 11">RI</strain>
    </source>
</reference>
<keyword evidence="3" id="KW-0813">Transport</keyword>
<organism evidence="10 11">
    <name type="scientific">Babesia microti (strain RI)</name>
    <dbReference type="NCBI Taxonomy" id="1133968"/>
    <lineage>
        <taxon>Eukaryota</taxon>
        <taxon>Sar</taxon>
        <taxon>Alveolata</taxon>
        <taxon>Apicomplexa</taxon>
        <taxon>Aconoidasida</taxon>
        <taxon>Piroplasmida</taxon>
        <taxon>Babesiidae</taxon>
        <taxon>Babesia</taxon>
    </lineage>
</organism>
<protein>
    <submittedName>
        <fullName evidence="10">Nucleoporin autopeptidase</fullName>
    </submittedName>
</protein>
<dbReference type="Proteomes" id="UP000002899">
    <property type="component" value="Chromosome IV"/>
</dbReference>
<gene>
    <name evidence="10" type="ORF">BmR1_04g06990</name>
</gene>
<feature type="domain" description="Peptidase S59" evidence="9">
    <location>
        <begin position="449"/>
        <end position="583"/>
    </location>
</feature>
<dbReference type="GO" id="GO:0008139">
    <property type="term" value="F:nuclear localization sequence binding"/>
    <property type="evidence" value="ECO:0007669"/>
    <property type="project" value="TreeGrafter"/>
</dbReference>
<dbReference type="InterPro" id="IPR007230">
    <property type="entry name" value="Nup98_auto-Pept-S59_dom"/>
</dbReference>
<accession>I7J8T9</accession>
<evidence type="ECO:0000259" key="9">
    <source>
        <dbReference type="PROSITE" id="PS51434"/>
    </source>
</evidence>